<dbReference type="Proteomes" id="UP000054549">
    <property type="component" value="Unassembled WGS sequence"/>
</dbReference>
<dbReference type="EMBL" id="KN818381">
    <property type="protein sequence ID" value="KIL57136.1"/>
    <property type="molecule type" value="Genomic_DNA"/>
</dbReference>
<organism evidence="1 2">
    <name type="scientific">Amanita muscaria (strain Koide BX008)</name>
    <dbReference type="NCBI Taxonomy" id="946122"/>
    <lineage>
        <taxon>Eukaryota</taxon>
        <taxon>Fungi</taxon>
        <taxon>Dikarya</taxon>
        <taxon>Basidiomycota</taxon>
        <taxon>Agaricomycotina</taxon>
        <taxon>Agaricomycetes</taxon>
        <taxon>Agaricomycetidae</taxon>
        <taxon>Agaricales</taxon>
        <taxon>Pluteineae</taxon>
        <taxon>Amanitaceae</taxon>
        <taxon>Amanita</taxon>
    </lineage>
</organism>
<proteinExistence type="predicted"/>
<gene>
    <name evidence="1" type="ORF">M378DRAFT_418684</name>
</gene>
<dbReference type="AlphaFoldDB" id="A0A0C2WKC4"/>
<reference evidence="1 2" key="1">
    <citation type="submission" date="2014-04" db="EMBL/GenBank/DDBJ databases">
        <title>Evolutionary Origins and Diversification of the Mycorrhizal Mutualists.</title>
        <authorList>
            <consortium name="DOE Joint Genome Institute"/>
            <consortium name="Mycorrhizal Genomics Consortium"/>
            <person name="Kohler A."/>
            <person name="Kuo A."/>
            <person name="Nagy L.G."/>
            <person name="Floudas D."/>
            <person name="Copeland A."/>
            <person name="Barry K.W."/>
            <person name="Cichocki N."/>
            <person name="Veneault-Fourrey C."/>
            <person name="LaButti K."/>
            <person name="Lindquist E.A."/>
            <person name="Lipzen A."/>
            <person name="Lundell T."/>
            <person name="Morin E."/>
            <person name="Murat C."/>
            <person name="Riley R."/>
            <person name="Ohm R."/>
            <person name="Sun H."/>
            <person name="Tunlid A."/>
            <person name="Henrissat B."/>
            <person name="Grigoriev I.V."/>
            <person name="Hibbett D.S."/>
            <person name="Martin F."/>
        </authorList>
    </citation>
    <scope>NUCLEOTIDE SEQUENCE [LARGE SCALE GENOMIC DNA]</scope>
    <source>
        <strain evidence="1 2">Koide BX008</strain>
    </source>
</reference>
<dbReference type="InParanoid" id="A0A0C2WKC4"/>
<name>A0A0C2WKC4_AMAMK</name>
<dbReference type="HOGENOM" id="CLU_1864615_0_0_1"/>
<evidence type="ECO:0000313" key="2">
    <source>
        <dbReference type="Proteomes" id="UP000054549"/>
    </source>
</evidence>
<protein>
    <submittedName>
        <fullName evidence="1">Uncharacterized protein</fullName>
    </submittedName>
</protein>
<sequence length="137" mass="15710">MMEALASHDMTDKLNDAFEWMLTGRANYSIAPTFTQRVNNACQQRHRETLALSTGKGGSYRVLGQALRNNQRQRSSFAHILNLSRFASSIKPEPPFADERMPYILHSSCTMSWSRSTKPEASRVDRSFEYGYPCRNR</sequence>
<evidence type="ECO:0000313" key="1">
    <source>
        <dbReference type="EMBL" id="KIL57136.1"/>
    </source>
</evidence>
<accession>A0A0C2WKC4</accession>
<keyword evidence="2" id="KW-1185">Reference proteome</keyword>